<reference evidence="7" key="1">
    <citation type="journal article" date="2016" name="Sci. Rep.">
        <title>Molecular characterization of firefly nuptial gifts: a multi-omics approach sheds light on postcopulatory sexual selection.</title>
        <authorList>
            <person name="Al-Wathiqui N."/>
            <person name="Fallon T.R."/>
            <person name="South A."/>
            <person name="Weng J.K."/>
            <person name="Lewis S.M."/>
        </authorList>
    </citation>
    <scope>NUCLEOTIDE SEQUENCE</scope>
</reference>
<dbReference type="PANTHER" id="PTHR24369">
    <property type="entry name" value="ANTIGEN BSP, PUTATIVE-RELATED"/>
    <property type="match status" value="1"/>
</dbReference>
<evidence type="ECO:0000256" key="5">
    <source>
        <dbReference type="SAM" id="SignalP"/>
    </source>
</evidence>
<dbReference type="Pfam" id="PF13855">
    <property type="entry name" value="LRR_8"/>
    <property type="match status" value="3"/>
</dbReference>
<evidence type="ECO:0000256" key="2">
    <source>
        <dbReference type="ARBA" id="ARBA00022729"/>
    </source>
</evidence>
<dbReference type="Proteomes" id="UP000327044">
    <property type="component" value="Unassembled WGS sequence"/>
</dbReference>
<keyword evidence="4" id="KW-1133">Transmembrane helix</keyword>
<dbReference type="Gene3D" id="3.80.10.10">
    <property type="entry name" value="Ribonuclease Inhibitor"/>
    <property type="match status" value="2"/>
</dbReference>
<dbReference type="SMART" id="SM00369">
    <property type="entry name" value="LRR_TYP"/>
    <property type="match status" value="8"/>
</dbReference>
<evidence type="ECO:0000256" key="4">
    <source>
        <dbReference type="SAM" id="Phobius"/>
    </source>
</evidence>
<evidence type="ECO:0000259" key="6">
    <source>
        <dbReference type="SMART" id="SM00082"/>
    </source>
</evidence>
<protein>
    <recommendedName>
        <fullName evidence="6">LRRCT domain-containing protein</fullName>
    </recommendedName>
</protein>
<sequence length="548" mass="62191">MGGDRARPMWVLFMLLLACSAYAMCPARCRCNDDLLHTSCVAASLEVVPIQLNPEVRHINLSHNKIDNVHFTLRFYYNLISLDLSANKIQTLGNSNFEFQRQLKHLNLSNNEIESLSKDSFKGLHNLTELDLSYNRLEELPSVTFHELHSLEILRLSNNQLVYLEEGLLSQTKLLRELILDDNQILEMPGSAIGDAMNLQVLSLSRNLLVTIEDGEMPTLLELRVLLLDTNVINEIHPGALAGLASLEELHLNDNNFTSVPTASLSKLSNLTVFHFSGNFIRSVPPVAFRGLFQLRYLRLNRLDLLTRIDSRAFVDNIYLEEVWLDDNIGLHSLPTRLFYGNPRVTHISIRNNQLVTLEVSNFPLDQLKSLKLGGNPFQCNCSLLWLWRLQQDQVSRKQYSNDTVGSDLIIDTEYIRCAGPEPLVNVLLADASESQVDCSLGWIAAVSAALFACLLLATASTLLYLGPMRRRLNKRELPQRETAQCPNGTSLALTYDDPRVDKYIIGPPLIHEYRTLPPWDSFAKNNDMEIYRQFDPNVKTRPHIVYV</sequence>
<keyword evidence="3" id="KW-0677">Repeat</keyword>
<dbReference type="PROSITE" id="PS51450">
    <property type="entry name" value="LRR"/>
    <property type="match status" value="4"/>
</dbReference>
<evidence type="ECO:0000313" key="9">
    <source>
        <dbReference type="Proteomes" id="UP000327044"/>
    </source>
</evidence>
<keyword evidence="9" id="KW-1185">Reference proteome</keyword>
<feature type="signal peptide" evidence="5">
    <location>
        <begin position="1"/>
        <end position="23"/>
    </location>
</feature>
<dbReference type="SMART" id="SM00364">
    <property type="entry name" value="LRR_BAC"/>
    <property type="match status" value="4"/>
</dbReference>
<keyword evidence="4" id="KW-0812">Transmembrane</keyword>
<evidence type="ECO:0000313" key="7">
    <source>
        <dbReference type="EMBL" id="JAV88234.1"/>
    </source>
</evidence>
<accession>A0A1Y1MRC6</accession>
<evidence type="ECO:0000313" key="8">
    <source>
        <dbReference type="EMBL" id="KAB0801302.1"/>
    </source>
</evidence>
<dbReference type="PANTHER" id="PTHR24369:SF210">
    <property type="entry name" value="CHAOPTIN-RELATED"/>
    <property type="match status" value="1"/>
</dbReference>
<reference evidence="8" key="3">
    <citation type="submission" date="2019-08" db="EMBL/GenBank/DDBJ databases">
        <authorList>
            <consortium name="Photinus pyralis genome working group"/>
            <person name="Fallon T.R."/>
            <person name="Sander Lower S.E."/>
            <person name="Weng J.-K."/>
        </authorList>
    </citation>
    <scope>NUCLEOTIDE SEQUENCE</scope>
    <source>
        <strain evidence="8">1611_PpyrPB1</strain>
        <tissue evidence="8">Whole body</tissue>
    </source>
</reference>
<feature type="transmembrane region" description="Helical" evidence="4">
    <location>
        <begin position="441"/>
        <end position="466"/>
    </location>
</feature>
<gene>
    <name evidence="8" type="ORF">PPYR_05656</name>
</gene>
<dbReference type="SUPFAM" id="SSF52058">
    <property type="entry name" value="L domain-like"/>
    <property type="match status" value="1"/>
</dbReference>
<feature type="chain" id="PRO_5033750376" description="LRRCT domain-containing protein" evidence="5">
    <location>
        <begin position="24"/>
        <end position="548"/>
    </location>
</feature>
<dbReference type="FunFam" id="3.80.10.10:FF:001164">
    <property type="entry name" value="GH01279p"/>
    <property type="match status" value="1"/>
</dbReference>
<dbReference type="InParanoid" id="A0A1Y1MRC6"/>
<dbReference type="SMART" id="SM00082">
    <property type="entry name" value="LRRCT"/>
    <property type="match status" value="1"/>
</dbReference>
<evidence type="ECO:0000256" key="3">
    <source>
        <dbReference type="ARBA" id="ARBA00022737"/>
    </source>
</evidence>
<dbReference type="EMBL" id="GEZM01023671">
    <property type="protein sequence ID" value="JAV88234.1"/>
    <property type="molecule type" value="Transcribed_RNA"/>
</dbReference>
<dbReference type="PROSITE" id="PS51257">
    <property type="entry name" value="PROKAR_LIPOPROTEIN"/>
    <property type="match status" value="1"/>
</dbReference>
<feature type="domain" description="LRRCT" evidence="6">
    <location>
        <begin position="376"/>
        <end position="440"/>
    </location>
</feature>
<dbReference type="InterPro" id="IPR050541">
    <property type="entry name" value="LRR_TM_domain-containing"/>
</dbReference>
<dbReference type="OrthoDB" id="2190652at2759"/>
<keyword evidence="4" id="KW-0472">Membrane</keyword>
<dbReference type="AlphaFoldDB" id="A0A1Y1MRC6"/>
<keyword evidence="1" id="KW-0433">Leucine-rich repeat</keyword>
<reference evidence="8 9" key="2">
    <citation type="journal article" date="2018" name="Elife">
        <title>Firefly genomes illuminate parallel origins of bioluminescence in beetles.</title>
        <authorList>
            <person name="Fallon T.R."/>
            <person name="Lower S.E."/>
            <person name="Chang C.H."/>
            <person name="Bessho-Uehara M."/>
            <person name="Martin G.J."/>
            <person name="Bewick A.J."/>
            <person name="Behringer M."/>
            <person name="Debat H.J."/>
            <person name="Wong I."/>
            <person name="Day J.C."/>
            <person name="Suvorov A."/>
            <person name="Silva C.J."/>
            <person name="Stanger-Hall K.F."/>
            <person name="Hall D.W."/>
            <person name="Schmitz R.J."/>
            <person name="Nelson D.R."/>
            <person name="Lewis S.M."/>
            <person name="Shigenobu S."/>
            <person name="Bybee S.M."/>
            <person name="Larracuente A.M."/>
            <person name="Oba Y."/>
            <person name="Weng J.K."/>
        </authorList>
    </citation>
    <scope>NUCLEOTIDE SEQUENCE [LARGE SCALE GENOMIC DNA]</scope>
    <source>
        <strain evidence="8">1611_PpyrPB1</strain>
        <tissue evidence="8">Whole body</tissue>
    </source>
</reference>
<dbReference type="InterPro" id="IPR000483">
    <property type="entry name" value="Cys-rich_flank_reg_C"/>
</dbReference>
<dbReference type="InterPro" id="IPR003591">
    <property type="entry name" value="Leu-rich_rpt_typical-subtyp"/>
</dbReference>
<dbReference type="InterPro" id="IPR001611">
    <property type="entry name" value="Leu-rich_rpt"/>
</dbReference>
<evidence type="ECO:0000256" key="1">
    <source>
        <dbReference type="ARBA" id="ARBA00022614"/>
    </source>
</evidence>
<organism evidence="7">
    <name type="scientific">Photinus pyralis</name>
    <name type="common">Common eastern firefly</name>
    <name type="synonym">Lampyris pyralis</name>
    <dbReference type="NCBI Taxonomy" id="7054"/>
    <lineage>
        <taxon>Eukaryota</taxon>
        <taxon>Metazoa</taxon>
        <taxon>Ecdysozoa</taxon>
        <taxon>Arthropoda</taxon>
        <taxon>Hexapoda</taxon>
        <taxon>Insecta</taxon>
        <taxon>Pterygota</taxon>
        <taxon>Neoptera</taxon>
        <taxon>Endopterygota</taxon>
        <taxon>Coleoptera</taxon>
        <taxon>Polyphaga</taxon>
        <taxon>Elateriformia</taxon>
        <taxon>Elateroidea</taxon>
        <taxon>Lampyridae</taxon>
        <taxon>Lampyrinae</taxon>
        <taxon>Photinus</taxon>
    </lineage>
</organism>
<dbReference type="GO" id="GO:0005886">
    <property type="term" value="C:plasma membrane"/>
    <property type="evidence" value="ECO:0007669"/>
    <property type="project" value="TreeGrafter"/>
</dbReference>
<proteinExistence type="predicted"/>
<dbReference type="PRINTS" id="PR00019">
    <property type="entry name" value="LEURICHRPT"/>
</dbReference>
<name>A0A1Y1MRC6_PHOPY</name>
<dbReference type="EMBL" id="VVIM01000003">
    <property type="protein sequence ID" value="KAB0801302.1"/>
    <property type="molecule type" value="Genomic_DNA"/>
</dbReference>
<dbReference type="InterPro" id="IPR032675">
    <property type="entry name" value="LRR_dom_sf"/>
</dbReference>
<keyword evidence="2 5" id="KW-0732">Signal</keyword>